<evidence type="ECO:0000256" key="5">
    <source>
        <dbReference type="ARBA" id="ARBA00022692"/>
    </source>
</evidence>
<evidence type="ECO:0000256" key="2">
    <source>
        <dbReference type="ARBA" id="ARBA00004530"/>
    </source>
</evidence>
<dbReference type="Pfam" id="PF00059">
    <property type="entry name" value="Lectin_C"/>
    <property type="match status" value="8"/>
</dbReference>
<feature type="domain" description="C-type lectin" evidence="19">
    <location>
        <begin position="555"/>
        <end position="670"/>
    </location>
</feature>
<feature type="domain" description="C-type lectin" evidence="19">
    <location>
        <begin position="275"/>
        <end position="386"/>
    </location>
</feature>
<evidence type="ECO:0000313" key="22">
    <source>
        <dbReference type="Proteomes" id="UP001044222"/>
    </source>
</evidence>
<name>A0A9D3S0P4_ANGAN</name>
<dbReference type="GO" id="GO:0005886">
    <property type="term" value="C:plasma membrane"/>
    <property type="evidence" value="ECO:0007669"/>
    <property type="project" value="UniProtKB-SubCell"/>
</dbReference>
<protein>
    <recommendedName>
        <fullName evidence="16">Macrophage mannose receptor 1</fullName>
    </recommendedName>
</protein>
<dbReference type="InterPro" id="IPR001304">
    <property type="entry name" value="C-type_lectin-like"/>
</dbReference>
<keyword evidence="8" id="KW-0677">Repeat</keyword>
<evidence type="ECO:0000256" key="14">
    <source>
        <dbReference type="ARBA" id="ARBA00023170"/>
    </source>
</evidence>
<dbReference type="InterPro" id="IPR016186">
    <property type="entry name" value="C-type_lectin-like/link_sf"/>
</dbReference>
<feature type="disulfide bond" evidence="17">
    <location>
        <begin position="230"/>
        <end position="257"/>
    </location>
</feature>
<evidence type="ECO:0000256" key="6">
    <source>
        <dbReference type="ARBA" id="ARBA00022729"/>
    </source>
</evidence>
<dbReference type="PROSITE" id="PS00023">
    <property type="entry name" value="FN2_1"/>
    <property type="match status" value="1"/>
</dbReference>
<evidence type="ECO:0000256" key="18">
    <source>
        <dbReference type="SAM" id="Phobius"/>
    </source>
</evidence>
<keyword evidence="14" id="KW-0675">Receptor</keyword>
<feature type="domain" description="C-type lectin" evidence="19">
    <location>
        <begin position="1281"/>
        <end position="1397"/>
    </location>
</feature>
<feature type="domain" description="C-type lectin" evidence="19">
    <location>
        <begin position="845"/>
        <end position="960"/>
    </location>
</feature>
<feature type="domain" description="Fibronectin type-II" evidence="20">
    <location>
        <begin position="211"/>
        <end position="259"/>
    </location>
</feature>
<evidence type="ECO:0000259" key="20">
    <source>
        <dbReference type="PROSITE" id="PS51092"/>
    </source>
</evidence>
<keyword evidence="7" id="KW-0430">Lectin</keyword>
<dbReference type="SMART" id="SM00458">
    <property type="entry name" value="RICIN"/>
    <property type="match status" value="1"/>
</dbReference>
<keyword evidence="10" id="KW-0106">Calcium</keyword>
<gene>
    <name evidence="21" type="ORF">ANANG_G00080630</name>
</gene>
<dbReference type="Gene3D" id="2.10.10.10">
    <property type="entry name" value="Fibronectin, type II, collagen-binding"/>
    <property type="match status" value="1"/>
</dbReference>
<feature type="domain" description="C-type lectin" evidence="19">
    <location>
        <begin position="413"/>
        <end position="530"/>
    </location>
</feature>
<dbReference type="GO" id="GO:0006897">
    <property type="term" value="P:endocytosis"/>
    <property type="evidence" value="ECO:0007669"/>
    <property type="project" value="UniProtKB-KW"/>
</dbReference>
<dbReference type="SUPFAM" id="SSF56436">
    <property type="entry name" value="C-type lectin-like"/>
    <property type="match status" value="8"/>
</dbReference>
<proteinExistence type="predicted"/>
<evidence type="ECO:0000256" key="4">
    <source>
        <dbReference type="ARBA" id="ARBA00022583"/>
    </source>
</evidence>
<dbReference type="InterPro" id="IPR013806">
    <property type="entry name" value="Kringle-like"/>
</dbReference>
<evidence type="ECO:0000256" key="15">
    <source>
        <dbReference type="ARBA" id="ARBA00023180"/>
    </source>
</evidence>
<sequence>ASLSPSLAARHKGHLNARTQPRFSHHSWGTTSVHFTLAWENYATFMMTHISLAILLCLFQAFPCTVQTDSSSFLIYNVDHNKCVTAVSSSAVETATCDPSDDSQKFRWVSQWHVISISLKLCMGASSNKDWVKVVLFPCDMKNELQQWECKNETLFGLKDQPLHFNYGNRQEKNIMMYKGSGSWSRWRVYGTKGDLCSRGYEEVFTIGGNGMGTPCMFPFKFNEKWYAECTVEGRSDGLLWCGTETDYDKDKKWGFCPTKSSTGWDTDPVSQVLYQRNTQSLLTWHQARKSCQQQDADLLSIVELHEQTYISGLTNSLGTPLWVGLNSLDFESGWQWSNGNPFRYLNWAPGHPSTEPGLNCAVLNPGKASKWESSACTKKLGYICRKGNSTSSNPVTWGNDQRNFCPSHWVPYAGHCYYLQRTKQIWRDALSACHKEGGDLASIHNIEEQSFVISQLGYLPTDELWIGLNDQRTQMLFEWADRTHVTFTKWQAGEPTHGTNMQEDCVLIRGKEGKWADSMCEKEHGYICKKKASIRPAGATEEASPGCKSGWVRYESFCYFIGSETKTFDEAAQTCQSSESYLVDVSSRYENAFLISLVGLRPEKYFWIGLSNTADRETFVWTNTNNVRFTHFNVGMPDRKQGCVAMTTGTFAGLWDVVSCTSKQKYICKYMAEGVTSTKAPMTTPTLSCPSDWRPLSSRNMCYKIYKKATKNKKTWFEARDFCKAIGGDLLSIHSESDLGGGYMMSSVENAWIGLSALDPNAGFVWSDGSSFSYENWGYGEPNNYNNVELCGEVGFYYGRPWNDRHCESYSNWICQIRRGVTPKPAPTGTVLEYNKTKDGWIEYNDTQYYINTQRLAMDEARAYCKKNFGDLVVLNGESERKFIWKQISRDHEEQYYIGMTVGLDKSFQWMDGSPVSYVAWEQNEPNFANNDENCVTMYKSMGFWNDINCGVALPSICKRSTDVPTNATAAPTIMPQGGCPPDWIIFQGKCYKLIGTSSADRKPWQEARTYCINLGGNLASILSEKEQNFLTTKLYGLDTDMWIGLNDVNWEMRFLWTDGRGVYYTNWAKGHPVSVPDGRYMFMDEEFDCVIMVGNTAALTGLWKVEDCLAARGFICKRNIDPQISPPVTTISPKTYYKIGNNSYKVMTQKMNWDEARRQCKADDADLASILDPITQSYLALTILKHKEPFWIGLNSNVTSGYFRWIDNWRLRYTKWAVGEPRNNLACVYMDVDGRWKTGSCSSTYYSLCKRSPDVAPTDPPQLPGNCPEPKKRKTWVPFRGHCYAFIASSVENWAHASIECVRMGASLLSIEDPVEAKFIQQNLELLQDGTKSFWIGLYKNHKGEWLWIDNKVVDYTNWDTDEPSSSTEDCVEIYSDTSRWNNVNCHRYKSYICKTEKVIPPTEKHKPISQVGDEAPHGYAGVVVAVFIVIVTVAGLAAFFFHKRRQQTQVQGECTFDNSLYFNSESRVTTVDTKGLVDHIEQNEQAAI</sequence>
<evidence type="ECO:0000256" key="7">
    <source>
        <dbReference type="ARBA" id="ARBA00022734"/>
    </source>
</evidence>
<dbReference type="Proteomes" id="UP001044222">
    <property type="component" value="Unassembled WGS sequence"/>
</dbReference>
<evidence type="ECO:0000256" key="13">
    <source>
        <dbReference type="ARBA" id="ARBA00023157"/>
    </source>
</evidence>
<dbReference type="CDD" id="cd23407">
    <property type="entry name" value="beta-trefoil_Ricin_MRC1"/>
    <property type="match status" value="1"/>
</dbReference>
<dbReference type="FunFam" id="2.10.10.10:FF:000001">
    <property type="entry name" value="Fibronectin 1a isoform 1"/>
    <property type="match status" value="1"/>
</dbReference>
<dbReference type="FunFam" id="3.10.100.10:FF:000030">
    <property type="entry name" value="Mannose receptor C-type 1"/>
    <property type="match status" value="1"/>
</dbReference>
<feature type="domain" description="C-type lectin" evidence="19">
    <location>
        <begin position="699"/>
        <end position="817"/>
    </location>
</feature>
<dbReference type="FunFam" id="3.10.100.10:FF:000025">
    <property type="entry name" value="Mannose receptor C-type 1"/>
    <property type="match status" value="1"/>
</dbReference>
<keyword evidence="22" id="KW-1185">Reference proteome</keyword>
<dbReference type="InterPro" id="IPR050111">
    <property type="entry name" value="C-type_lectin/snaclec_domain"/>
</dbReference>
<dbReference type="Pfam" id="PF00040">
    <property type="entry name" value="fn2"/>
    <property type="match status" value="1"/>
</dbReference>
<evidence type="ECO:0000256" key="17">
    <source>
        <dbReference type="PROSITE-ProRule" id="PRU00479"/>
    </source>
</evidence>
<evidence type="ECO:0000259" key="19">
    <source>
        <dbReference type="PROSITE" id="PS50041"/>
    </source>
</evidence>
<comment type="subcellular location">
    <subcellularLocation>
        <location evidence="1">Cell membrane</location>
        <topology evidence="1">Single-pass type I membrane protein</topology>
    </subcellularLocation>
    <subcellularLocation>
        <location evidence="2">Endosome membrane</location>
        <topology evidence="2">Single-pass type I membrane protein</topology>
    </subcellularLocation>
</comment>
<dbReference type="Gene3D" id="2.80.10.50">
    <property type="match status" value="1"/>
</dbReference>
<dbReference type="GO" id="GO:0010008">
    <property type="term" value="C:endosome membrane"/>
    <property type="evidence" value="ECO:0007669"/>
    <property type="project" value="UniProtKB-SubCell"/>
</dbReference>
<dbReference type="FunFam" id="3.10.100.10:FF:000031">
    <property type="entry name" value="macrophage mannose receptor 1"/>
    <property type="match status" value="1"/>
</dbReference>
<dbReference type="InterPro" id="IPR036943">
    <property type="entry name" value="FN_type2_sf"/>
</dbReference>
<feature type="domain" description="C-type lectin" evidence="19">
    <location>
        <begin position="1141"/>
        <end position="1252"/>
    </location>
</feature>
<evidence type="ECO:0000256" key="10">
    <source>
        <dbReference type="ARBA" id="ARBA00022837"/>
    </source>
</evidence>
<dbReference type="InterPro" id="IPR000772">
    <property type="entry name" value="Ricin_B_lectin"/>
</dbReference>
<dbReference type="CDD" id="cd00062">
    <property type="entry name" value="FN2"/>
    <property type="match status" value="1"/>
</dbReference>
<dbReference type="PROSITE" id="PS00615">
    <property type="entry name" value="C_TYPE_LECTIN_1"/>
    <property type="match status" value="5"/>
</dbReference>
<evidence type="ECO:0000256" key="3">
    <source>
        <dbReference type="ARBA" id="ARBA00022475"/>
    </source>
</evidence>
<evidence type="ECO:0000256" key="16">
    <source>
        <dbReference type="ARBA" id="ARBA00071860"/>
    </source>
</evidence>
<evidence type="ECO:0000256" key="11">
    <source>
        <dbReference type="ARBA" id="ARBA00022989"/>
    </source>
</evidence>
<reference evidence="21" key="1">
    <citation type="submission" date="2021-01" db="EMBL/GenBank/DDBJ databases">
        <title>A chromosome-scale assembly of European eel, Anguilla anguilla.</title>
        <authorList>
            <person name="Henkel C."/>
            <person name="Jong-Raadsen S.A."/>
            <person name="Dufour S."/>
            <person name="Weltzien F.-A."/>
            <person name="Palstra A.P."/>
            <person name="Pelster B."/>
            <person name="Spaink H.P."/>
            <person name="Van Den Thillart G.E."/>
            <person name="Jansen H."/>
            <person name="Zahm M."/>
            <person name="Klopp C."/>
            <person name="Cedric C."/>
            <person name="Louis A."/>
            <person name="Berthelot C."/>
            <person name="Parey E."/>
            <person name="Roest Crollius H."/>
            <person name="Montfort J."/>
            <person name="Robinson-Rechavi M."/>
            <person name="Bucao C."/>
            <person name="Bouchez O."/>
            <person name="Gislard M."/>
            <person name="Lluch J."/>
            <person name="Milhes M."/>
            <person name="Lampietro C."/>
            <person name="Lopez Roques C."/>
            <person name="Donnadieu C."/>
            <person name="Braasch I."/>
            <person name="Desvignes T."/>
            <person name="Postlethwait J."/>
            <person name="Bobe J."/>
            <person name="Guiguen Y."/>
            <person name="Dirks R."/>
        </authorList>
    </citation>
    <scope>NUCLEOTIDE SEQUENCE</scope>
    <source>
        <strain evidence="21">Tag_6206</strain>
        <tissue evidence="21">Liver</tissue>
    </source>
</reference>
<evidence type="ECO:0000256" key="8">
    <source>
        <dbReference type="ARBA" id="ARBA00022737"/>
    </source>
</evidence>
<dbReference type="InterPro" id="IPR016187">
    <property type="entry name" value="CTDL_fold"/>
</dbReference>
<dbReference type="EMBL" id="JAFIRN010000004">
    <property type="protein sequence ID" value="KAG5850288.1"/>
    <property type="molecule type" value="Genomic_DNA"/>
</dbReference>
<keyword evidence="3" id="KW-1003">Cell membrane</keyword>
<dbReference type="SMART" id="SM00034">
    <property type="entry name" value="CLECT"/>
    <property type="match status" value="8"/>
</dbReference>
<keyword evidence="4" id="KW-0254">Endocytosis</keyword>
<keyword evidence="13 17" id="KW-1015">Disulfide bond</keyword>
<dbReference type="SUPFAM" id="SSF50370">
    <property type="entry name" value="Ricin B-like lectins"/>
    <property type="match status" value="1"/>
</dbReference>
<comment type="caution">
    <text evidence="21">The sequence shown here is derived from an EMBL/GenBank/DDBJ whole genome shotgun (WGS) entry which is preliminary data.</text>
</comment>
<dbReference type="FunFam" id="3.10.100.10:FF:000014">
    <property type="entry name" value="Macrophage mannose receptor 1"/>
    <property type="match status" value="1"/>
</dbReference>
<keyword evidence="5 18" id="KW-0812">Transmembrane</keyword>
<dbReference type="PROSITE" id="PS50231">
    <property type="entry name" value="RICIN_B_LECTIN"/>
    <property type="match status" value="1"/>
</dbReference>
<dbReference type="GO" id="GO:0005537">
    <property type="term" value="F:D-mannose binding"/>
    <property type="evidence" value="ECO:0007669"/>
    <property type="project" value="UniProtKB-ARBA"/>
</dbReference>
<evidence type="ECO:0000256" key="9">
    <source>
        <dbReference type="ARBA" id="ARBA00022753"/>
    </source>
</evidence>
<keyword evidence="11 18" id="KW-1133">Transmembrane helix</keyword>
<feature type="transmembrane region" description="Helical" evidence="18">
    <location>
        <begin position="1422"/>
        <end position="1444"/>
    </location>
</feature>
<dbReference type="SMART" id="SM00059">
    <property type="entry name" value="FN2"/>
    <property type="match status" value="1"/>
</dbReference>
<dbReference type="CDD" id="cd00037">
    <property type="entry name" value="CLECT"/>
    <property type="match status" value="8"/>
</dbReference>
<dbReference type="PROSITE" id="PS51092">
    <property type="entry name" value="FN2_2"/>
    <property type="match status" value="1"/>
</dbReference>
<feature type="domain" description="C-type lectin" evidence="19">
    <location>
        <begin position="988"/>
        <end position="1119"/>
    </location>
</feature>
<dbReference type="FunFam" id="3.10.100.10:FF:000023">
    <property type="entry name" value="Macrophage mannose receptor 1"/>
    <property type="match status" value="1"/>
</dbReference>
<keyword evidence="12 18" id="KW-0472">Membrane</keyword>
<dbReference type="SUPFAM" id="SSF57440">
    <property type="entry name" value="Kringle-like"/>
    <property type="match status" value="1"/>
</dbReference>
<organism evidence="21 22">
    <name type="scientific">Anguilla anguilla</name>
    <name type="common">European freshwater eel</name>
    <name type="synonym">Muraena anguilla</name>
    <dbReference type="NCBI Taxonomy" id="7936"/>
    <lineage>
        <taxon>Eukaryota</taxon>
        <taxon>Metazoa</taxon>
        <taxon>Chordata</taxon>
        <taxon>Craniata</taxon>
        <taxon>Vertebrata</taxon>
        <taxon>Euteleostomi</taxon>
        <taxon>Actinopterygii</taxon>
        <taxon>Neopterygii</taxon>
        <taxon>Teleostei</taxon>
        <taxon>Anguilliformes</taxon>
        <taxon>Anguillidae</taxon>
        <taxon>Anguilla</taxon>
    </lineage>
</organism>
<dbReference type="InterPro" id="IPR035992">
    <property type="entry name" value="Ricin_B-like_lectins"/>
</dbReference>
<keyword evidence="15" id="KW-0325">Glycoprotein</keyword>
<keyword evidence="9" id="KW-0967">Endosome</keyword>
<dbReference type="FunFam" id="2.80.10.50:FF:000032">
    <property type="entry name" value="macrophage mannose receptor 1"/>
    <property type="match status" value="1"/>
</dbReference>
<dbReference type="PANTHER" id="PTHR22803">
    <property type="entry name" value="MANNOSE, PHOSPHOLIPASE, LECTIN RECEPTOR RELATED"/>
    <property type="match status" value="1"/>
</dbReference>
<dbReference type="Pfam" id="PF24562">
    <property type="entry name" value="CysR_MRC2_N"/>
    <property type="match status" value="1"/>
</dbReference>
<dbReference type="Gene3D" id="3.10.100.10">
    <property type="entry name" value="Mannose-Binding Protein A, subunit A"/>
    <property type="match status" value="8"/>
</dbReference>
<evidence type="ECO:0000256" key="12">
    <source>
        <dbReference type="ARBA" id="ARBA00023136"/>
    </source>
</evidence>
<feature type="non-terminal residue" evidence="21">
    <location>
        <position position="1"/>
    </location>
</feature>
<accession>A0A9D3S0P4</accession>
<dbReference type="FunFam" id="3.10.100.10:FF:000016">
    <property type="entry name" value="macrophage mannose receptor 1"/>
    <property type="match status" value="1"/>
</dbReference>
<dbReference type="FunFam" id="3.10.100.10:FF:000027">
    <property type="entry name" value="Mannose receptor, C type 1"/>
    <property type="match status" value="1"/>
</dbReference>
<dbReference type="PROSITE" id="PS50041">
    <property type="entry name" value="C_TYPE_LECTIN_2"/>
    <property type="match status" value="8"/>
</dbReference>
<dbReference type="InterPro" id="IPR018378">
    <property type="entry name" value="C-type_lectin_CS"/>
</dbReference>
<evidence type="ECO:0000313" key="21">
    <source>
        <dbReference type="EMBL" id="KAG5850288.1"/>
    </source>
</evidence>
<keyword evidence="6" id="KW-0732">Signal</keyword>
<feature type="disulfide bond" evidence="17">
    <location>
        <begin position="216"/>
        <end position="242"/>
    </location>
</feature>
<evidence type="ECO:0000256" key="1">
    <source>
        <dbReference type="ARBA" id="ARBA00004251"/>
    </source>
</evidence>
<dbReference type="PRINTS" id="PR00013">
    <property type="entry name" value="FNTYPEII"/>
</dbReference>
<dbReference type="InterPro" id="IPR000562">
    <property type="entry name" value="FN_type2_dom"/>
</dbReference>
<dbReference type="FunFam" id="3.10.100.10:FF:000022">
    <property type="entry name" value="Mannose receptor C-type 1"/>
    <property type="match status" value="1"/>
</dbReference>